<feature type="transmembrane region" description="Helical" evidence="5">
    <location>
        <begin position="126"/>
        <end position="145"/>
    </location>
</feature>
<evidence type="ECO:0000256" key="4">
    <source>
        <dbReference type="ARBA" id="ARBA00023136"/>
    </source>
</evidence>
<organism evidence="7 8">
    <name type="scientific">Pullulanibacillus camelliae</name>
    <dbReference type="NCBI Taxonomy" id="1707096"/>
    <lineage>
        <taxon>Bacteria</taxon>
        <taxon>Bacillati</taxon>
        <taxon>Bacillota</taxon>
        <taxon>Bacilli</taxon>
        <taxon>Bacillales</taxon>
        <taxon>Sporolactobacillaceae</taxon>
        <taxon>Pullulanibacillus</taxon>
    </lineage>
</organism>
<accession>A0A8J2YN06</accession>
<evidence type="ECO:0000259" key="6">
    <source>
        <dbReference type="Pfam" id="PF04932"/>
    </source>
</evidence>
<reference evidence="7" key="2">
    <citation type="submission" date="2020-09" db="EMBL/GenBank/DDBJ databases">
        <authorList>
            <person name="Sun Q."/>
            <person name="Zhou Y."/>
        </authorList>
    </citation>
    <scope>NUCLEOTIDE SEQUENCE</scope>
    <source>
        <strain evidence="7">CGMCC 1.15371</strain>
    </source>
</reference>
<feature type="transmembrane region" description="Helical" evidence="5">
    <location>
        <begin position="69"/>
        <end position="86"/>
    </location>
</feature>
<keyword evidence="4 5" id="KW-0472">Membrane</keyword>
<feature type="transmembrane region" description="Helical" evidence="5">
    <location>
        <begin position="47"/>
        <end position="63"/>
    </location>
</feature>
<dbReference type="AlphaFoldDB" id="A0A8J2YN06"/>
<feature type="transmembrane region" description="Helical" evidence="5">
    <location>
        <begin position="426"/>
        <end position="446"/>
    </location>
</feature>
<feature type="transmembrane region" description="Helical" evidence="5">
    <location>
        <begin position="15"/>
        <end position="40"/>
    </location>
</feature>
<keyword evidence="8" id="KW-1185">Reference proteome</keyword>
<feature type="transmembrane region" description="Helical" evidence="5">
    <location>
        <begin position="213"/>
        <end position="232"/>
    </location>
</feature>
<evidence type="ECO:0000256" key="1">
    <source>
        <dbReference type="ARBA" id="ARBA00004141"/>
    </source>
</evidence>
<dbReference type="Proteomes" id="UP000628775">
    <property type="component" value="Unassembled WGS sequence"/>
</dbReference>
<dbReference type="PANTHER" id="PTHR37422">
    <property type="entry name" value="TEICHURONIC ACID BIOSYNTHESIS PROTEIN TUAE"/>
    <property type="match status" value="1"/>
</dbReference>
<dbReference type="PANTHER" id="PTHR37422:SF13">
    <property type="entry name" value="LIPOPOLYSACCHARIDE BIOSYNTHESIS PROTEIN PA4999-RELATED"/>
    <property type="match status" value="1"/>
</dbReference>
<evidence type="ECO:0000256" key="3">
    <source>
        <dbReference type="ARBA" id="ARBA00022989"/>
    </source>
</evidence>
<feature type="transmembrane region" description="Helical" evidence="5">
    <location>
        <begin position="391"/>
        <end position="414"/>
    </location>
</feature>
<keyword evidence="2 5" id="KW-0812">Transmembrane</keyword>
<evidence type="ECO:0000256" key="5">
    <source>
        <dbReference type="SAM" id="Phobius"/>
    </source>
</evidence>
<feature type="transmembrane region" description="Helical" evidence="5">
    <location>
        <begin position="157"/>
        <end position="176"/>
    </location>
</feature>
<comment type="caution">
    <text evidence="7">The sequence shown here is derived from an EMBL/GenBank/DDBJ whole genome shotgun (WGS) entry which is preliminary data.</text>
</comment>
<gene>
    <name evidence="7" type="ORF">GCM10011391_38950</name>
</gene>
<keyword evidence="3 5" id="KW-1133">Transmembrane helix</keyword>
<feature type="transmembrane region" description="Helical" evidence="5">
    <location>
        <begin position="244"/>
        <end position="273"/>
    </location>
</feature>
<feature type="transmembrane region" description="Helical" evidence="5">
    <location>
        <begin position="279"/>
        <end position="300"/>
    </location>
</feature>
<reference evidence="7" key="1">
    <citation type="journal article" date="2014" name="Int. J. Syst. Evol. Microbiol.">
        <title>Complete genome sequence of Corynebacterium casei LMG S-19264T (=DSM 44701T), isolated from a smear-ripened cheese.</title>
        <authorList>
            <consortium name="US DOE Joint Genome Institute (JGI-PGF)"/>
            <person name="Walter F."/>
            <person name="Albersmeier A."/>
            <person name="Kalinowski J."/>
            <person name="Ruckert C."/>
        </authorList>
    </citation>
    <scope>NUCLEOTIDE SEQUENCE</scope>
    <source>
        <strain evidence="7">CGMCC 1.15371</strain>
    </source>
</reference>
<dbReference type="InterPro" id="IPR051533">
    <property type="entry name" value="WaaL-like"/>
</dbReference>
<name>A0A8J2YN06_9BACL</name>
<feature type="transmembrane region" description="Helical" evidence="5">
    <location>
        <begin position="98"/>
        <end position="120"/>
    </location>
</feature>
<dbReference type="RefSeq" id="WP_188698875.1">
    <property type="nucleotide sequence ID" value="NZ_BMIR01000033.1"/>
</dbReference>
<evidence type="ECO:0000313" key="8">
    <source>
        <dbReference type="Proteomes" id="UP000628775"/>
    </source>
</evidence>
<feature type="transmembrane region" description="Helical" evidence="5">
    <location>
        <begin position="452"/>
        <end position="468"/>
    </location>
</feature>
<comment type="subcellular location">
    <subcellularLocation>
        <location evidence="1">Membrane</location>
        <topology evidence="1">Multi-pass membrane protein</topology>
    </subcellularLocation>
</comment>
<evidence type="ECO:0000313" key="7">
    <source>
        <dbReference type="EMBL" id="GGE56164.1"/>
    </source>
</evidence>
<dbReference type="Pfam" id="PF04932">
    <property type="entry name" value="Wzy_C"/>
    <property type="match status" value="1"/>
</dbReference>
<dbReference type="GO" id="GO:0016020">
    <property type="term" value="C:membrane"/>
    <property type="evidence" value="ECO:0007669"/>
    <property type="project" value="UniProtKB-SubCell"/>
</dbReference>
<protein>
    <recommendedName>
        <fullName evidence="6">O-antigen ligase-related domain-containing protein</fullName>
    </recommendedName>
</protein>
<dbReference type="InterPro" id="IPR007016">
    <property type="entry name" value="O-antigen_ligase-rel_domated"/>
</dbReference>
<dbReference type="EMBL" id="BMIR01000033">
    <property type="protein sequence ID" value="GGE56164.1"/>
    <property type="molecule type" value="Genomic_DNA"/>
</dbReference>
<sequence>MEFNGFIKVLLGGGVLFFILSLIFPIAALAVVTTLLFMGLAFLKPKIGLVILTVYIPIRPLLITLNPALKIMGDAIIILIFIKVAYEKIRSHAFKTFCHLSVFEWAFLAFIAVGVIAALITGVSLGSIVFEIRAFLLMFLVYYAVKHLETIHHKDKLVFLWVSFSIAMLICIHGFIERLSLRRWLLPEVWKTQTLAAINQFRIYGLPNNPNVLAMYLAMSFILALFLWHFYWRGWSRLIPFIGMVLIAGVFILTYSRGTMIAFGVTFIAYLLISKKVKVIIPIAAALLCSFIFFVLPIGLSGQSHHAKLMEQNEEADAHSRMAETFDKQTLQQSWNSGRLYVVKEGFRIFKDSPIIGTGFGTYGDSAATAYGSPLYKTYHLNPNLYADNQYIQIIVQTGIAGVIFFAVYLLGLLTKLWKQRKKTQMSVVVLSLLLGVYIAGLYYNIWENKIFTFYFFILLGYVGYLNQKERQHEDTSSHRG</sequence>
<feature type="domain" description="O-antigen ligase-related" evidence="6">
    <location>
        <begin position="243"/>
        <end position="407"/>
    </location>
</feature>
<proteinExistence type="predicted"/>
<evidence type="ECO:0000256" key="2">
    <source>
        <dbReference type="ARBA" id="ARBA00022692"/>
    </source>
</evidence>